<gene>
    <name evidence="2" type="ORF">ASZ90_020199</name>
</gene>
<dbReference type="AlphaFoldDB" id="A0A0W8E1Y8"/>
<feature type="transmembrane region" description="Helical" evidence="1">
    <location>
        <begin position="73"/>
        <end position="95"/>
    </location>
</feature>
<name>A0A0W8E1Y8_9ZZZZ</name>
<proteinExistence type="predicted"/>
<dbReference type="PANTHER" id="PTHR37305:SF1">
    <property type="entry name" value="MEMBRANE PROTEIN"/>
    <property type="match status" value="1"/>
</dbReference>
<dbReference type="EMBL" id="LNQE01001919">
    <property type="protein sequence ID" value="KUG02449.1"/>
    <property type="molecule type" value="Genomic_DNA"/>
</dbReference>
<keyword evidence="1" id="KW-0472">Membrane</keyword>
<keyword evidence="1" id="KW-0812">Transmembrane</keyword>
<feature type="transmembrane region" description="Helical" evidence="1">
    <location>
        <begin position="162"/>
        <end position="184"/>
    </location>
</feature>
<keyword evidence="1" id="KW-1133">Transmembrane helix</keyword>
<feature type="transmembrane region" description="Helical" evidence="1">
    <location>
        <begin position="191"/>
        <end position="215"/>
    </location>
</feature>
<organism evidence="2">
    <name type="scientific">hydrocarbon metagenome</name>
    <dbReference type="NCBI Taxonomy" id="938273"/>
    <lineage>
        <taxon>unclassified sequences</taxon>
        <taxon>metagenomes</taxon>
        <taxon>ecological metagenomes</taxon>
    </lineage>
</organism>
<evidence type="ECO:0000256" key="1">
    <source>
        <dbReference type="SAM" id="Phobius"/>
    </source>
</evidence>
<feature type="transmembrane region" description="Helical" evidence="1">
    <location>
        <begin position="116"/>
        <end position="142"/>
    </location>
</feature>
<dbReference type="PANTHER" id="PTHR37305">
    <property type="entry name" value="INTEGRAL MEMBRANE PROTEIN-RELATED"/>
    <property type="match status" value="1"/>
</dbReference>
<evidence type="ECO:0000313" key="2">
    <source>
        <dbReference type="EMBL" id="KUG02449.1"/>
    </source>
</evidence>
<accession>A0A0W8E1Y8</accession>
<comment type="caution">
    <text evidence="2">The sequence shown here is derived from an EMBL/GenBank/DDBJ whole genome shotgun (WGS) entry which is preliminary data.</text>
</comment>
<reference evidence="2" key="1">
    <citation type="journal article" date="2015" name="Proc. Natl. Acad. Sci. U.S.A.">
        <title>Networks of energetic and metabolic interactions define dynamics in microbial communities.</title>
        <authorList>
            <person name="Embree M."/>
            <person name="Liu J.K."/>
            <person name="Al-Bassam M.M."/>
            <person name="Zengler K."/>
        </authorList>
    </citation>
    <scope>NUCLEOTIDE SEQUENCE</scope>
</reference>
<feature type="transmembrane region" description="Helical" evidence="1">
    <location>
        <begin position="20"/>
        <end position="42"/>
    </location>
</feature>
<feature type="transmembrane region" description="Helical" evidence="1">
    <location>
        <begin position="235"/>
        <end position="255"/>
    </location>
</feature>
<protein>
    <submittedName>
        <fullName evidence="2">Bacitracin abc transporter, permease protein</fullName>
    </submittedName>
</protein>
<dbReference type="Pfam" id="PF12730">
    <property type="entry name" value="ABC2_membrane_4"/>
    <property type="match status" value="1"/>
</dbReference>
<sequence length="261" mass="28652">MKRLYDAFSCEALKVMHSKIVWITFLAFLIVPFIGGFFMLILKDPEVARSYGLIGAKAQLTVGTADWISYFEFLAQAVSIGGLFVFGFVSSWVFGREYSDRTVKDLLALPISRTHIVGAKFITILLWCIILSAIVLMMGLWVGNMVALPGWSRELVVKGCEIFAISSILTIALSSPVAFFACVGRGYLAPLGFVVFTLILANIVAVTGYGEFFPWAVPALYSQVAGEENALPGSISYLLVILTSFAGLIGTICWWRYADHT</sequence>